<dbReference type="AlphaFoldDB" id="A0A835HIY9"/>
<evidence type="ECO:0008006" key="3">
    <source>
        <dbReference type="Google" id="ProtNLM"/>
    </source>
</evidence>
<dbReference type="EMBL" id="JADFTS010000006">
    <property type="protein sequence ID" value="KAF9600150.1"/>
    <property type="molecule type" value="Genomic_DNA"/>
</dbReference>
<organism evidence="1 2">
    <name type="scientific">Coptis chinensis</name>
    <dbReference type="NCBI Taxonomy" id="261450"/>
    <lineage>
        <taxon>Eukaryota</taxon>
        <taxon>Viridiplantae</taxon>
        <taxon>Streptophyta</taxon>
        <taxon>Embryophyta</taxon>
        <taxon>Tracheophyta</taxon>
        <taxon>Spermatophyta</taxon>
        <taxon>Magnoliopsida</taxon>
        <taxon>Ranunculales</taxon>
        <taxon>Ranunculaceae</taxon>
        <taxon>Coptidoideae</taxon>
        <taxon>Coptis</taxon>
    </lineage>
</organism>
<evidence type="ECO:0000313" key="1">
    <source>
        <dbReference type="EMBL" id="KAF9600150.1"/>
    </source>
</evidence>
<gene>
    <name evidence="1" type="ORF">IFM89_004761</name>
</gene>
<reference evidence="1 2" key="1">
    <citation type="submission" date="2020-10" db="EMBL/GenBank/DDBJ databases">
        <title>The Coptis chinensis genome and diversification of protoberbering-type alkaloids.</title>
        <authorList>
            <person name="Wang B."/>
            <person name="Shu S."/>
            <person name="Song C."/>
            <person name="Liu Y."/>
        </authorList>
    </citation>
    <scope>NUCLEOTIDE SEQUENCE [LARGE SCALE GENOMIC DNA]</scope>
    <source>
        <strain evidence="1">HL-2020</strain>
        <tissue evidence="1">Leaf</tissue>
    </source>
</reference>
<keyword evidence="2" id="KW-1185">Reference proteome</keyword>
<proteinExistence type="predicted"/>
<evidence type="ECO:0000313" key="2">
    <source>
        <dbReference type="Proteomes" id="UP000631114"/>
    </source>
</evidence>
<accession>A0A835HIY9</accession>
<dbReference type="OrthoDB" id="1934695at2759"/>
<sequence>MYIVAYVAEFGQADVGRCAIARIIYKIEQSEIWELFCLLGFHDFFFFAISWALRTFYRVWVKPKRMEKYLGEQGINGPPYKIFYGNLKEMVGMVIEARSRPMELSHRYYSTPSSFLLSHG</sequence>
<protein>
    <recommendedName>
        <fullName evidence="3">Cytochrome P450</fullName>
    </recommendedName>
</protein>
<comment type="caution">
    <text evidence="1">The sequence shown here is derived from an EMBL/GenBank/DDBJ whole genome shotgun (WGS) entry which is preliminary data.</text>
</comment>
<name>A0A835HIY9_9MAGN</name>
<dbReference type="Proteomes" id="UP000631114">
    <property type="component" value="Unassembled WGS sequence"/>
</dbReference>